<evidence type="ECO:0000313" key="3">
    <source>
        <dbReference type="Proteomes" id="UP000319040"/>
    </source>
</evidence>
<dbReference type="EMBL" id="FXTB01000016">
    <property type="protein sequence ID" value="SMO92607.1"/>
    <property type="molecule type" value="Genomic_DNA"/>
</dbReference>
<gene>
    <name evidence="2" type="ORF">SAMN06265379_11617</name>
</gene>
<accession>A0A521F8W7</accession>
<dbReference type="SUPFAM" id="SSF56978">
    <property type="entry name" value="Perfringolysin"/>
    <property type="match status" value="1"/>
</dbReference>
<dbReference type="Pfam" id="PF01289">
    <property type="entry name" value="Thiol_cytolysin"/>
    <property type="match status" value="1"/>
</dbReference>
<keyword evidence="1" id="KW-0472">Membrane</keyword>
<proteinExistence type="predicted"/>
<dbReference type="PRINTS" id="PR01400">
    <property type="entry name" value="TACYTOLYSIN"/>
</dbReference>
<dbReference type="InterPro" id="IPR036359">
    <property type="entry name" value="Thiol_cytolysin_sf"/>
</dbReference>
<dbReference type="Gene3D" id="3.30.1040.20">
    <property type="match status" value="1"/>
</dbReference>
<dbReference type="InterPro" id="IPR036363">
    <property type="entry name" value="Thiol_cytolysin_ab_sf"/>
</dbReference>
<evidence type="ECO:0000313" key="2">
    <source>
        <dbReference type="EMBL" id="SMO92607.1"/>
    </source>
</evidence>
<protein>
    <submittedName>
        <fullName evidence="2">Thiol-activated cytolysin</fullName>
    </submittedName>
</protein>
<sequence>MKKNTPTPRFKGEKYSVQKSNYFYLSFMFFIISIAMGSCKKDNGPSPDIGQETDDYILSLPPVQFEAEKPATIDSTATEQDLEYDYTIDYYSAAAGYDEQIVLNPQTDVIYPGALIKGETILDGSYVPISVKRKPITISTSLQGAGKVSVKVEDPKLSTVREAVNDLMSQEYDVPPANMGFTVENIYSREQFKMAVRASYSSGAMDVNGSFNYSNTKIKSRVVAKFIQNYYTLDMDLPAKPSDLIDEEPSPNIFGSLMPMYISTVTFGRMALFTVESELSETEVNTYLQASYSQIEGESSTDFEKLVAKSTMKVYVLGGSGADAGTAINGFSDFKKYITRGGNFSKTSPGAPISYKLRYIHDNTIARTVFSASYPVRTAVPRTDNLRYDISVRLYRMTPHFEDGNGSPNELFGTIKSWRTSSKKYNHWSVSSSGTYLKLGKNKTHTFSNNTTTRRRYNNLVSSHSITIQLSVKEQDAWPDADEDLGTSSYTVPLIDIIAKSPASLTYTIKNYGQGSSFMDVVFILKVEKITRI</sequence>
<name>A0A521F8W7_SACCC</name>
<dbReference type="OrthoDB" id="662759at2"/>
<organism evidence="2 3">
    <name type="scientific">Saccharicrinis carchari</name>
    <dbReference type="NCBI Taxonomy" id="1168039"/>
    <lineage>
        <taxon>Bacteria</taxon>
        <taxon>Pseudomonadati</taxon>
        <taxon>Bacteroidota</taxon>
        <taxon>Bacteroidia</taxon>
        <taxon>Marinilabiliales</taxon>
        <taxon>Marinilabiliaceae</taxon>
        <taxon>Saccharicrinis</taxon>
    </lineage>
</organism>
<dbReference type="GO" id="GO:0015485">
    <property type="term" value="F:cholesterol binding"/>
    <property type="evidence" value="ECO:0007669"/>
    <property type="project" value="InterPro"/>
</dbReference>
<dbReference type="Proteomes" id="UP000319040">
    <property type="component" value="Unassembled WGS sequence"/>
</dbReference>
<keyword evidence="3" id="KW-1185">Reference proteome</keyword>
<evidence type="ECO:0000256" key="1">
    <source>
        <dbReference type="SAM" id="Phobius"/>
    </source>
</evidence>
<dbReference type="RefSeq" id="WP_142534791.1">
    <property type="nucleotide sequence ID" value="NZ_FXTB01000016.1"/>
</dbReference>
<feature type="transmembrane region" description="Helical" evidence="1">
    <location>
        <begin position="21"/>
        <end position="38"/>
    </location>
</feature>
<dbReference type="InterPro" id="IPR001869">
    <property type="entry name" value="Thiol_cytolysin"/>
</dbReference>
<dbReference type="Gene3D" id="3.40.30.40">
    <property type="entry name" value="Perfringolysin"/>
    <property type="match status" value="1"/>
</dbReference>
<keyword evidence="1" id="KW-0812">Transmembrane</keyword>
<reference evidence="2 3" key="1">
    <citation type="submission" date="2017-05" db="EMBL/GenBank/DDBJ databases">
        <authorList>
            <person name="Varghese N."/>
            <person name="Submissions S."/>
        </authorList>
    </citation>
    <scope>NUCLEOTIDE SEQUENCE [LARGE SCALE GENOMIC DNA]</scope>
    <source>
        <strain evidence="2 3">DSM 27040</strain>
    </source>
</reference>
<dbReference type="AlphaFoldDB" id="A0A521F8W7"/>
<dbReference type="Gene3D" id="3.90.840.10">
    <property type="entry name" value="Thiol-activated cytolysin superfamily/Thiol-activated cytolysin, alpha-beta domain"/>
    <property type="match status" value="1"/>
</dbReference>
<keyword evidence="1" id="KW-1133">Transmembrane helix</keyword>